<organism evidence="4 5">
    <name type="scientific">Seiridium unicorne</name>
    <dbReference type="NCBI Taxonomy" id="138068"/>
    <lineage>
        <taxon>Eukaryota</taxon>
        <taxon>Fungi</taxon>
        <taxon>Dikarya</taxon>
        <taxon>Ascomycota</taxon>
        <taxon>Pezizomycotina</taxon>
        <taxon>Sordariomycetes</taxon>
        <taxon>Xylariomycetidae</taxon>
        <taxon>Amphisphaeriales</taxon>
        <taxon>Sporocadaceae</taxon>
        <taxon>Seiridium</taxon>
    </lineage>
</organism>
<accession>A0ABR2UHD5</accession>
<dbReference type="SUPFAM" id="SSF48403">
    <property type="entry name" value="Ankyrin repeat"/>
    <property type="match status" value="1"/>
</dbReference>
<evidence type="ECO:0000256" key="1">
    <source>
        <dbReference type="ARBA" id="ARBA00022737"/>
    </source>
</evidence>
<keyword evidence="5" id="KW-1185">Reference proteome</keyword>
<dbReference type="Gene3D" id="1.25.40.20">
    <property type="entry name" value="Ankyrin repeat-containing domain"/>
    <property type="match status" value="1"/>
</dbReference>
<dbReference type="PROSITE" id="PS50088">
    <property type="entry name" value="ANK_REPEAT"/>
    <property type="match status" value="1"/>
</dbReference>
<feature type="repeat" description="ANK" evidence="3">
    <location>
        <begin position="376"/>
        <end position="408"/>
    </location>
</feature>
<protein>
    <recommendedName>
        <fullName evidence="6">Ankyrin</fullName>
    </recommendedName>
</protein>
<proteinExistence type="predicted"/>
<evidence type="ECO:0000313" key="4">
    <source>
        <dbReference type="EMBL" id="KAK9413771.1"/>
    </source>
</evidence>
<comment type="caution">
    <text evidence="4">The sequence shown here is derived from an EMBL/GenBank/DDBJ whole genome shotgun (WGS) entry which is preliminary data.</text>
</comment>
<dbReference type="PANTHER" id="PTHR24198:SF165">
    <property type="entry name" value="ANKYRIN REPEAT-CONTAINING PROTEIN-RELATED"/>
    <property type="match status" value="1"/>
</dbReference>
<dbReference type="InterPro" id="IPR002110">
    <property type="entry name" value="Ankyrin_rpt"/>
</dbReference>
<sequence>MASSEHNPKASTIKQQLENHLDFIRQEYVDKDASLEQLMNTILVQLDIKLSKSSLEKSLKQLGVHKYTKGEDWRWVEHRFMKRKRDNKESELLIHNIPISEDKRQKRMRDHVSLSAQLTLLSQPTPPAPDGWSIRTPKTISEGVERTPSPPNSPGCEPDYQKAGGDAIGATLTTLAATATNTTCGTASSNTVPLIREDNRTGESMASREDELAHCIPTFEDMRIGPVFATWRYAAEDKRVYNALDIDSLASLMEKCELLTTYMKSTDAIMLSEEVKTRYRDIAVLASTSIPWHPDDIERELDVPITSEFITAVEVLYATFHGDAGRLESAVSEIDLTTSADVMYTALFIAVTHGNISMMDFLLSSGICHINWQATDGTTCVHQAATSNQPEALQLLVDKRPDLEIKCRRGETALFKICGSVEHEEVHELLVQAGANMHTSNARGNGAICEAAASEDSVAIETMISRGINPSKGTICDWCPFHSNDNRINDAGSESDIYD</sequence>
<evidence type="ECO:0008006" key="6">
    <source>
        <dbReference type="Google" id="ProtNLM"/>
    </source>
</evidence>
<keyword evidence="1" id="KW-0677">Repeat</keyword>
<dbReference type="Proteomes" id="UP001408356">
    <property type="component" value="Unassembled WGS sequence"/>
</dbReference>
<keyword evidence="2 3" id="KW-0040">ANK repeat</keyword>
<dbReference type="SMART" id="SM00248">
    <property type="entry name" value="ANK"/>
    <property type="match status" value="4"/>
</dbReference>
<gene>
    <name evidence="4" type="ORF">SUNI508_11714</name>
</gene>
<dbReference type="Pfam" id="PF12796">
    <property type="entry name" value="Ank_2"/>
    <property type="match status" value="1"/>
</dbReference>
<evidence type="ECO:0000313" key="5">
    <source>
        <dbReference type="Proteomes" id="UP001408356"/>
    </source>
</evidence>
<dbReference type="InterPro" id="IPR036770">
    <property type="entry name" value="Ankyrin_rpt-contain_sf"/>
</dbReference>
<name>A0ABR2UHD5_9PEZI</name>
<dbReference type="PANTHER" id="PTHR24198">
    <property type="entry name" value="ANKYRIN REPEAT AND PROTEIN KINASE DOMAIN-CONTAINING PROTEIN"/>
    <property type="match status" value="1"/>
</dbReference>
<dbReference type="EMBL" id="JARVKF010000435">
    <property type="protein sequence ID" value="KAK9413771.1"/>
    <property type="molecule type" value="Genomic_DNA"/>
</dbReference>
<evidence type="ECO:0000256" key="2">
    <source>
        <dbReference type="ARBA" id="ARBA00023043"/>
    </source>
</evidence>
<evidence type="ECO:0000256" key="3">
    <source>
        <dbReference type="PROSITE-ProRule" id="PRU00023"/>
    </source>
</evidence>
<reference evidence="4 5" key="1">
    <citation type="journal article" date="2024" name="J. Plant Pathol.">
        <title>Sequence and assembly of the genome of Seiridium unicorne, isolate CBS 538.82, causal agent of cypress canker disease.</title>
        <authorList>
            <person name="Scali E."/>
            <person name="Rocca G.D."/>
            <person name="Danti R."/>
            <person name="Garbelotto M."/>
            <person name="Barberini S."/>
            <person name="Baroncelli R."/>
            <person name="Emiliani G."/>
        </authorList>
    </citation>
    <scope>NUCLEOTIDE SEQUENCE [LARGE SCALE GENOMIC DNA]</scope>
    <source>
        <strain evidence="4 5">BM-138-508</strain>
    </source>
</reference>